<evidence type="ECO:0000256" key="1">
    <source>
        <dbReference type="ARBA" id="ARBA00005196"/>
    </source>
</evidence>
<comment type="catalytic activity">
    <reaction evidence="7 8">
        <text>(2S,6S)-2,6-diaminopimelate = meso-2,6-diaminopimelate</text>
        <dbReference type="Rhea" id="RHEA:15393"/>
        <dbReference type="ChEBI" id="CHEBI:57609"/>
        <dbReference type="ChEBI" id="CHEBI:57791"/>
        <dbReference type="EC" id="5.1.1.7"/>
    </reaction>
</comment>
<feature type="binding site" evidence="8">
    <location>
        <position position="190"/>
    </location>
    <ligand>
        <name>substrate</name>
    </ligand>
</feature>
<keyword evidence="5 8" id="KW-0457">Lysine biosynthesis</keyword>
<proteinExistence type="inferred from homology"/>
<dbReference type="PROSITE" id="PS01326">
    <property type="entry name" value="DAP_EPIMERASE"/>
    <property type="match status" value="1"/>
</dbReference>
<dbReference type="PANTHER" id="PTHR31689:SF0">
    <property type="entry name" value="DIAMINOPIMELATE EPIMERASE"/>
    <property type="match status" value="1"/>
</dbReference>
<dbReference type="NCBIfam" id="TIGR00652">
    <property type="entry name" value="DapF"/>
    <property type="match status" value="1"/>
</dbReference>
<evidence type="ECO:0000256" key="8">
    <source>
        <dbReference type="HAMAP-Rule" id="MF_00197"/>
    </source>
</evidence>
<evidence type="ECO:0000256" key="2">
    <source>
        <dbReference type="ARBA" id="ARBA00010219"/>
    </source>
</evidence>
<keyword evidence="8" id="KW-0963">Cytoplasm</keyword>
<dbReference type="PANTHER" id="PTHR31689">
    <property type="entry name" value="DIAMINOPIMELATE EPIMERASE, CHLOROPLASTIC"/>
    <property type="match status" value="1"/>
</dbReference>
<evidence type="ECO:0000256" key="5">
    <source>
        <dbReference type="ARBA" id="ARBA00023154"/>
    </source>
</evidence>
<comment type="subcellular location">
    <subcellularLocation>
        <location evidence="8">Cytoplasm</location>
    </subcellularLocation>
</comment>
<comment type="function">
    <text evidence="8">Catalyzes the stereoinversion of LL-2,6-diaminopimelate (L,L-DAP) to meso-diaminopimelate (meso-DAP), a precursor of L-lysine and an essential component of the bacterial peptidoglycan.</text>
</comment>
<dbReference type="InterPro" id="IPR018510">
    <property type="entry name" value="DAP_epimerase_AS"/>
</dbReference>
<dbReference type="EMBL" id="CP121689">
    <property type="protein sequence ID" value="WZL76980.1"/>
    <property type="molecule type" value="Genomic_DNA"/>
</dbReference>
<dbReference type="Gene3D" id="3.10.310.10">
    <property type="entry name" value="Diaminopimelate Epimerase, Chain A, domain 1"/>
    <property type="match status" value="2"/>
</dbReference>
<evidence type="ECO:0000256" key="9">
    <source>
        <dbReference type="PROSITE-ProRule" id="PRU10125"/>
    </source>
</evidence>
<keyword evidence="4 8" id="KW-0028">Amino-acid biosynthesis</keyword>
<evidence type="ECO:0000313" key="11">
    <source>
        <dbReference type="Proteomes" id="UP001461341"/>
    </source>
</evidence>
<protein>
    <recommendedName>
        <fullName evidence="3 8">Diaminopimelate epimerase</fullName>
        <shortName evidence="8">DAP epimerase</shortName>
        <ecNumber evidence="3 8">5.1.1.7</ecNumber>
    </recommendedName>
    <alternativeName>
        <fullName evidence="8">PLP-independent amino acid racemase</fullName>
    </alternativeName>
</protein>
<feature type="binding site" evidence="8">
    <location>
        <position position="160"/>
    </location>
    <ligand>
        <name>substrate</name>
    </ligand>
</feature>
<feature type="active site" description="Proton donor" evidence="8">
    <location>
        <position position="72"/>
    </location>
</feature>
<dbReference type="Proteomes" id="UP001461341">
    <property type="component" value="Chromosome"/>
</dbReference>
<feature type="binding site" evidence="8">
    <location>
        <begin position="73"/>
        <end position="74"/>
    </location>
    <ligand>
        <name>substrate</name>
    </ligand>
</feature>
<organism evidence="10 11">
    <name type="scientific">Thermatribacter velox</name>
    <dbReference type="NCBI Taxonomy" id="3039681"/>
    <lineage>
        <taxon>Bacteria</taxon>
        <taxon>Pseudomonadati</taxon>
        <taxon>Atribacterota</taxon>
        <taxon>Atribacteria</taxon>
        <taxon>Atribacterales</taxon>
        <taxon>Thermatribacteraceae</taxon>
        <taxon>Thermatribacter</taxon>
    </lineage>
</organism>
<keyword evidence="11" id="KW-1185">Reference proteome</keyword>
<feature type="binding site" evidence="8">
    <location>
        <position position="11"/>
    </location>
    <ligand>
        <name>substrate</name>
    </ligand>
</feature>
<dbReference type="Pfam" id="PF01678">
    <property type="entry name" value="DAP_epimerase"/>
    <property type="match status" value="2"/>
</dbReference>
<comment type="pathway">
    <text evidence="1 8">Amino-acid biosynthesis; L-lysine biosynthesis via DAP pathway; DL-2,6-diaminopimelate from LL-2,6-diaminopimelate: step 1/1.</text>
</comment>
<dbReference type="EC" id="5.1.1.7" evidence="3 8"/>
<evidence type="ECO:0000256" key="3">
    <source>
        <dbReference type="ARBA" id="ARBA00013080"/>
    </source>
</evidence>
<evidence type="ECO:0000313" key="10">
    <source>
        <dbReference type="EMBL" id="WZL76980.1"/>
    </source>
</evidence>
<feature type="site" description="Could be important to modulate the pK values of the two catalytic cysteine residues" evidence="8">
    <location>
        <position position="208"/>
    </location>
</feature>
<feature type="site" description="Could be important to modulate the pK values of the two catalytic cysteine residues" evidence="8">
    <location>
        <position position="162"/>
    </location>
</feature>
<feature type="active site" evidence="9">
    <location>
        <position position="72"/>
    </location>
</feature>
<evidence type="ECO:0000256" key="4">
    <source>
        <dbReference type="ARBA" id="ARBA00022605"/>
    </source>
</evidence>
<keyword evidence="6 8" id="KW-0413">Isomerase</keyword>
<feature type="binding site" evidence="8">
    <location>
        <position position="63"/>
    </location>
    <ligand>
        <name>substrate</name>
    </ligand>
</feature>
<dbReference type="InterPro" id="IPR001653">
    <property type="entry name" value="DAP_epimerase_DapF"/>
</dbReference>
<comment type="similarity">
    <text evidence="2 8">Belongs to the diaminopimelate epimerase family.</text>
</comment>
<comment type="subunit">
    <text evidence="8">Homodimer.</text>
</comment>
<name>A0ABZ2YDA6_9BACT</name>
<evidence type="ECO:0000256" key="7">
    <source>
        <dbReference type="ARBA" id="ARBA00051712"/>
    </source>
</evidence>
<comment type="caution">
    <text evidence="8">Lacks conserved residue(s) required for the propagation of feature annotation.</text>
</comment>
<reference evidence="10 11" key="1">
    <citation type="submission" date="2023-03" db="EMBL/GenBank/DDBJ databases">
        <title>Novel Species.</title>
        <authorList>
            <person name="Ma S."/>
        </authorList>
    </citation>
    <scope>NUCLEOTIDE SEQUENCE [LARGE SCALE GENOMIC DNA]</scope>
    <source>
        <strain evidence="10 11">B11</strain>
    </source>
</reference>
<feature type="binding site" evidence="8">
    <location>
        <begin position="208"/>
        <end position="209"/>
    </location>
    <ligand>
        <name>substrate</name>
    </ligand>
</feature>
<gene>
    <name evidence="8 10" type="primary">dapF</name>
    <name evidence="10" type="ORF">QBE54_04435</name>
</gene>
<dbReference type="GO" id="GO:0008837">
    <property type="term" value="F:diaminopimelate epimerase activity"/>
    <property type="evidence" value="ECO:0007669"/>
    <property type="project" value="UniProtKB-EC"/>
</dbReference>
<feature type="binding site" evidence="8">
    <location>
        <begin position="218"/>
        <end position="219"/>
    </location>
    <ligand>
        <name>substrate</name>
    </ligand>
</feature>
<evidence type="ECO:0000256" key="6">
    <source>
        <dbReference type="ARBA" id="ARBA00023235"/>
    </source>
</evidence>
<dbReference type="RefSeq" id="WP_369019145.1">
    <property type="nucleotide sequence ID" value="NZ_CP121689.1"/>
</dbReference>
<dbReference type="SUPFAM" id="SSF54506">
    <property type="entry name" value="Diaminopimelate epimerase-like"/>
    <property type="match status" value="1"/>
</dbReference>
<feature type="active site" description="Proton acceptor" evidence="8">
    <location>
        <position position="217"/>
    </location>
</feature>
<accession>A0ABZ2YDA6</accession>
<sequence>MRFVKMHGLGNDFVIFEWKELQGVKDIASFSKRVCDRHFGVGADGVILVAPSDRAPFAMRIFNADGSEAEMCGNGIRCFAVYLWKRGRVADREFPVDTKAGIIVPRVTERNGKLAVKVNMGKPRLRASFIPIDVDAEQVVDYPLQVDGKTFALTAVSMGNPHAVIFDLPGDWEKVGESIEKHPLFPHKTNVEFVKVQNRKEALVKVWERGVGPTLACGTGACAVLVAGVLKGVLDREAQIHLPGGTLLVSWPDNQSDVFMEGPAEEVFEGKLSEEVLKVWK</sequence>
<dbReference type="HAMAP" id="MF_00197">
    <property type="entry name" value="DAP_epimerase"/>
    <property type="match status" value="1"/>
</dbReference>